<gene>
    <name evidence="10" type="ORF">VCO01S_20150</name>
</gene>
<dbReference type="Pfam" id="PF12704">
    <property type="entry name" value="MacB_PCD"/>
    <property type="match status" value="1"/>
</dbReference>
<organism evidence="10 11">
    <name type="scientific">Vibrio comitans NBRC 102076</name>
    <dbReference type="NCBI Taxonomy" id="1219078"/>
    <lineage>
        <taxon>Bacteria</taxon>
        <taxon>Pseudomonadati</taxon>
        <taxon>Pseudomonadota</taxon>
        <taxon>Gammaproteobacteria</taxon>
        <taxon>Vibrionales</taxon>
        <taxon>Vibrionaceae</taxon>
        <taxon>Vibrio</taxon>
    </lineage>
</organism>
<accession>A0A4Y3INZ9</accession>
<keyword evidence="11" id="KW-1185">Reference proteome</keyword>
<keyword evidence="5 7" id="KW-1133">Transmembrane helix</keyword>
<dbReference type="GO" id="GO:0044874">
    <property type="term" value="P:lipoprotein localization to outer membrane"/>
    <property type="evidence" value="ECO:0007669"/>
    <property type="project" value="TreeGrafter"/>
</dbReference>
<dbReference type="Pfam" id="PF02687">
    <property type="entry name" value="FtsX"/>
    <property type="match status" value="1"/>
</dbReference>
<evidence type="ECO:0000259" key="8">
    <source>
        <dbReference type="Pfam" id="PF02687"/>
    </source>
</evidence>
<evidence type="ECO:0000256" key="4">
    <source>
        <dbReference type="ARBA" id="ARBA00022692"/>
    </source>
</evidence>
<dbReference type="PANTHER" id="PTHR30489">
    <property type="entry name" value="LIPOPROTEIN-RELEASING SYSTEM TRANSMEMBRANE PROTEIN LOLE"/>
    <property type="match status" value="1"/>
</dbReference>
<sequence>MLVKLAWRNLWRTPLRTSTILLAIVVGVLSVILMIGFMSGLMANMLVNAIQWQTNAIQLHHRDYSLEPDVNLVIPDTESIQVLMQGETSITGYSSRHIVTGMIASARANRGVKILGVSPEQEAKVTPIKGKLIAGEWLSSDGRNPIVLSNKLAQRLKLKLGSKVVLTFSDTHGEVTGAAFRVRGIFISPSASFDDNSVFVQKPDLIELTGIYGSHEIAIAMNDYELAPALAIRLSEQLEPELSVEDWQTLQPYLKTLISSMQSFNYLLLVIFVAAMGLGIINIMLMSVFERTQEFGVLMAVGMAPDKVRKLIVLEASFLGLTGACVGVVFALVVMAILGATGIDLSIASEGLAEFGIDTVFYPEVTSSEYLMLALSVVLVSVLSALYPARQIIKQSTIQAMNDKH</sequence>
<dbReference type="InterPro" id="IPR003838">
    <property type="entry name" value="ABC3_permease_C"/>
</dbReference>
<dbReference type="AlphaFoldDB" id="A0A4Y3INZ9"/>
<feature type="transmembrane region" description="Helical" evidence="7">
    <location>
        <begin position="370"/>
        <end position="389"/>
    </location>
</feature>
<evidence type="ECO:0000313" key="10">
    <source>
        <dbReference type="EMBL" id="GEA60822.1"/>
    </source>
</evidence>
<dbReference type="PANTHER" id="PTHR30489:SF0">
    <property type="entry name" value="LIPOPROTEIN-RELEASING SYSTEM TRANSMEMBRANE PROTEIN LOLE"/>
    <property type="match status" value="1"/>
</dbReference>
<dbReference type="OrthoDB" id="9770036at2"/>
<evidence type="ECO:0000256" key="5">
    <source>
        <dbReference type="ARBA" id="ARBA00022989"/>
    </source>
</evidence>
<protein>
    <submittedName>
        <fullName evidence="10">ABC transporter permease</fullName>
    </submittedName>
</protein>
<comment type="caution">
    <text evidence="10">The sequence shown here is derived from an EMBL/GenBank/DDBJ whole genome shotgun (WGS) entry which is preliminary data.</text>
</comment>
<proteinExistence type="inferred from homology"/>
<feature type="domain" description="ABC3 transporter permease C-terminal" evidence="8">
    <location>
        <begin position="267"/>
        <end position="396"/>
    </location>
</feature>
<keyword evidence="6 7" id="KW-0472">Membrane</keyword>
<comment type="similarity">
    <text evidence="2">Belongs to the ABC-4 integral membrane protein family. LolC/E subfamily.</text>
</comment>
<name>A0A4Y3INZ9_9VIBR</name>
<evidence type="ECO:0000256" key="6">
    <source>
        <dbReference type="ARBA" id="ARBA00023136"/>
    </source>
</evidence>
<evidence type="ECO:0000256" key="7">
    <source>
        <dbReference type="SAM" id="Phobius"/>
    </source>
</evidence>
<feature type="transmembrane region" description="Helical" evidence="7">
    <location>
        <begin position="20"/>
        <end position="43"/>
    </location>
</feature>
<reference evidence="10 11" key="1">
    <citation type="submission" date="2019-06" db="EMBL/GenBank/DDBJ databases">
        <title>Whole genome shotgun sequence of Vibrio comitans NBRC 102076.</title>
        <authorList>
            <person name="Hosoyama A."/>
            <person name="Uohara A."/>
            <person name="Ohji S."/>
            <person name="Ichikawa N."/>
        </authorList>
    </citation>
    <scope>NUCLEOTIDE SEQUENCE [LARGE SCALE GENOMIC DNA]</scope>
    <source>
        <strain evidence="10 11">NBRC 102076</strain>
    </source>
</reference>
<evidence type="ECO:0000313" key="11">
    <source>
        <dbReference type="Proteomes" id="UP000318242"/>
    </source>
</evidence>
<evidence type="ECO:0000256" key="2">
    <source>
        <dbReference type="ARBA" id="ARBA00005236"/>
    </source>
</evidence>
<keyword evidence="4 7" id="KW-0812">Transmembrane</keyword>
<dbReference type="RefSeq" id="WP_141271226.1">
    <property type="nucleotide sequence ID" value="NZ_BJLH01000008.1"/>
</dbReference>
<dbReference type="GO" id="GO:0098797">
    <property type="term" value="C:plasma membrane protein complex"/>
    <property type="evidence" value="ECO:0007669"/>
    <property type="project" value="TreeGrafter"/>
</dbReference>
<feature type="domain" description="MacB-like periplasmic core" evidence="9">
    <location>
        <begin position="19"/>
        <end position="230"/>
    </location>
</feature>
<evidence type="ECO:0000259" key="9">
    <source>
        <dbReference type="Pfam" id="PF12704"/>
    </source>
</evidence>
<comment type="subcellular location">
    <subcellularLocation>
        <location evidence="1">Cell membrane</location>
        <topology evidence="1">Multi-pass membrane protein</topology>
    </subcellularLocation>
</comment>
<dbReference type="Proteomes" id="UP000318242">
    <property type="component" value="Unassembled WGS sequence"/>
</dbReference>
<dbReference type="InterPro" id="IPR051447">
    <property type="entry name" value="Lipoprotein-release_system"/>
</dbReference>
<feature type="transmembrane region" description="Helical" evidence="7">
    <location>
        <begin position="311"/>
        <end position="338"/>
    </location>
</feature>
<evidence type="ECO:0000256" key="1">
    <source>
        <dbReference type="ARBA" id="ARBA00004651"/>
    </source>
</evidence>
<keyword evidence="3" id="KW-1003">Cell membrane</keyword>
<evidence type="ECO:0000256" key="3">
    <source>
        <dbReference type="ARBA" id="ARBA00022475"/>
    </source>
</evidence>
<dbReference type="EMBL" id="BJLH01000008">
    <property type="protein sequence ID" value="GEA60822.1"/>
    <property type="molecule type" value="Genomic_DNA"/>
</dbReference>
<feature type="transmembrane region" description="Helical" evidence="7">
    <location>
        <begin position="266"/>
        <end position="290"/>
    </location>
</feature>
<dbReference type="InterPro" id="IPR025857">
    <property type="entry name" value="MacB_PCD"/>
</dbReference>